<feature type="transmembrane region" description="Helical" evidence="2">
    <location>
        <begin position="387"/>
        <end position="407"/>
    </location>
</feature>
<dbReference type="Pfam" id="PF19914">
    <property type="entry name" value="WEF-hand"/>
    <property type="match status" value="1"/>
</dbReference>
<dbReference type="AlphaFoldDB" id="A0A8S1DHJ7"/>
<dbReference type="Pfam" id="PF20023">
    <property type="entry name" value="WSLR"/>
    <property type="match status" value="1"/>
</dbReference>
<dbReference type="Gene3D" id="1.25.40.10">
    <property type="entry name" value="Tetratricopeptide repeat domain"/>
    <property type="match status" value="1"/>
</dbReference>
<feature type="transmembrane region" description="Helical" evidence="2">
    <location>
        <begin position="560"/>
        <end position="578"/>
    </location>
</feature>
<dbReference type="InterPro" id="IPR011990">
    <property type="entry name" value="TPR-like_helical_dom_sf"/>
</dbReference>
<evidence type="ECO:0008006" key="8">
    <source>
        <dbReference type="Google" id="ProtNLM"/>
    </source>
</evidence>
<dbReference type="GO" id="GO:0005789">
    <property type="term" value="C:endoplasmic reticulum membrane"/>
    <property type="evidence" value="ECO:0007669"/>
    <property type="project" value="TreeGrafter"/>
</dbReference>
<dbReference type="Pfam" id="PF19913">
    <property type="entry name" value="WCOB"/>
    <property type="match status" value="1"/>
</dbReference>
<dbReference type="InterPro" id="IPR045461">
    <property type="entry name" value="Wolframin_OB_fold"/>
</dbReference>
<sequence length="866" mass="96013">MAGVVPVPLKKASRRKQWTYHDGPRSSLRLLQGQLAEDGCPEAQVALAKQLLNDTENVEDKEENDRLAVYWLIKASEQGHLDATEILQHCLEIGRGISEQNFLDVQKCLKMSQDEKLARRAARQLFNSLSAGQDYITTDQLRRRIVVMKKRRLTSGHQLLKGPMHSAADNNSESDASDPHTDWTSRAGQSYPGEKLTEDCLVSAATTYTRGELPLVQRVLVLADPERGQLEQIGFIQRSVLHPWATVVLVYVSLLEFLARRGSALLQMIIPTSPVHTILLLLCYWLAGAESLSWLFSIMIFYTSFGFMFIATMEMLQREKEFQHFRVWSQLFLSHSSNPADLGGGYLDSSQAERRFLNGGVGQYVRFFAALLFFIVSYPLVNSSWVPHAEISVIATVLSVITLFSFMDSWKKPDGLMLLSFALNVLARYPYDFDAVVQGWQFLDLRAPAFASSIVGRSVEFCLTYRSLLHLSVALILVRMAVRNGWAGVCRGLIPHCVALAWWQIAVLSAESATKFGLLRAAFSIVGLGFCVPLIGVLLLLLPALAILKTLTSTTLLVKAASSSFVAALPFALSWWIAKLHRRGTVHAGRLVLALQLICSVVAMVMLIYPVSNSTLSSISYLQEEQHASATKESTHNIPEPESGLTWDMYHQHCHQPAWEQSSVAVTQLSCSPLSGTSVSWNGYVTSVEVTKISNPLASGLQLFPSLLSSTLACLIGEQVPLVCPEGRSTEAGQCRLHHLTGRKCHLDSWANVEVTLSVKMKSKRMWGTDAQVRVVAEHFFKNFTAVLQPQDRIWFKGELLADGLGGPAPKISLQQIDCLDCHKSDLLMMRKPGLLIASVTTLIDVGQLALQSFIGFVLGPMIRFT</sequence>
<dbReference type="Pfam" id="PF20053">
    <property type="entry name" value="WC-rich"/>
    <property type="match status" value="1"/>
</dbReference>
<feature type="domain" description="Wolframin cysteine-rich" evidence="5">
    <location>
        <begin position="647"/>
        <end position="748"/>
    </location>
</feature>
<dbReference type="PANTHER" id="PTHR13098:SF3">
    <property type="entry name" value="WOLFRAMIN"/>
    <property type="match status" value="1"/>
</dbReference>
<evidence type="ECO:0000313" key="6">
    <source>
        <dbReference type="EMBL" id="CAB3383132.1"/>
    </source>
</evidence>
<dbReference type="InterPro" id="IPR045458">
    <property type="entry name" value="Wolframin_Sel1-like_rpt"/>
</dbReference>
<feature type="region of interest" description="Disordered" evidence="1">
    <location>
        <begin position="159"/>
        <end position="191"/>
    </location>
</feature>
<feature type="transmembrane region" description="Helical" evidence="2">
    <location>
        <begin position="590"/>
        <end position="611"/>
    </location>
</feature>
<feature type="transmembrane region" description="Helical" evidence="2">
    <location>
        <begin position="293"/>
        <end position="316"/>
    </location>
</feature>
<accession>A0A8S1DHJ7</accession>
<comment type="caution">
    <text evidence="6">The sequence shown here is derived from an EMBL/GenBank/DDBJ whole genome shotgun (WGS) entry which is preliminary data.</text>
</comment>
<keyword evidence="2" id="KW-0472">Membrane</keyword>
<evidence type="ECO:0000256" key="1">
    <source>
        <dbReference type="SAM" id="MobiDB-lite"/>
    </source>
</evidence>
<evidence type="ECO:0000256" key="2">
    <source>
        <dbReference type="SAM" id="Phobius"/>
    </source>
</evidence>
<evidence type="ECO:0000259" key="5">
    <source>
        <dbReference type="Pfam" id="PF20053"/>
    </source>
</evidence>
<feature type="transmembrane region" description="Helical" evidence="2">
    <location>
        <begin position="241"/>
        <end position="258"/>
    </location>
</feature>
<organism evidence="6 7">
    <name type="scientific">Cloeon dipterum</name>
    <dbReference type="NCBI Taxonomy" id="197152"/>
    <lineage>
        <taxon>Eukaryota</taxon>
        <taxon>Metazoa</taxon>
        <taxon>Ecdysozoa</taxon>
        <taxon>Arthropoda</taxon>
        <taxon>Hexapoda</taxon>
        <taxon>Insecta</taxon>
        <taxon>Pterygota</taxon>
        <taxon>Palaeoptera</taxon>
        <taxon>Ephemeroptera</taxon>
        <taxon>Pisciforma</taxon>
        <taxon>Baetidae</taxon>
        <taxon>Cloeon</taxon>
    </lineage>
</organism>
<feature type="transmembrane region" description="Helical" evidence="2">
    <location>
        <begin position="265"/>
        <end position="287"/>
    </location>
</feature>
<dbReference type="PRINTS" id="PR02060">
    <property type="entry name" value="WOLFFAMILY"/>
</dbReference>
<dbReference type="GO" id="GO:0055074">
    <property type="term" value="P:calcium ion homeostasis"/>
    <property type="evidence" value="ECO:0007669"/>
    <property type="project" value="TreeGrafter"/>
</dbReference>
<protein>
    <recommendedName>
        <fullName evidence="8">Wolframin</fullName>
    </recommendedName>
</protein>
<evidence type="ECO:0000259" key="4">
    <source>
        <dbReference type="Pfam" id="PF19914"/>
    </source>
</evidence>
<feature type="transmembrane region" description="Helical" evidence="2">
    <location>
        <begin position="522"/>
        <end position="548"/>
    </location>
</feature>
<dbReference type="EMBL" id="CADEPI010000297">
    <property type="protein sequence ID" value="CAB3383132.1"/>
    <property type="molecule type" value="Genomic_DNA"/>
</dbReference>
<evidence type="ECO:0000313" key="7">
    <source>
        <dbReference type="Proteomes" id="UP000494165"/>
    </source>
</evidence>
<feature type="transmembrane region" description="Helical" evidence="2">
    <location>
        <begin position="364"/>
        <end position="381"/>
    </location>
</feature>
<keyword evidence="7" id="KW-1185">Reference proteome</keyword>
<gene>
    <name evidence="6" type="ORF">CLODIP_2_CD14732</name>
</gene>
<reference evidence="6 7" key="1">
    <citation type="submission" date="2020-04" db="EMBL/GenBank/DDBJ databases">
        <authorList>
            <person name="Alioto T."/>
            <person name="Alioto T."/>
            <person name="Gomez Garrido J."/>
        </authorList>
    </citation>
    <scope>NUCLEOTIDE SEQUENCE [LARGE SCALE GENOMIC DNA]</scope>
</reference>
<dbReference type="InterPro" id="IPR045400">
    <property type="entry name" value="Wolframin_Cys-rich"/>
</dbReference>
<dbReference type="GO" id="GO:0030968">
    <property type="term" value="P:endoplasmic reticulum unfolded protein response"/>
    <property type="evidence" value="ECO:0007669"/>
    <property type="project" value="TreeGrafter"/>
</dbReference>
<keyword evidence="2" id="KW-1133">Transmembrane helix</keyword>
<name>A0A8S1DHJ7_9INSE</name>
<evidence type="ECO:0000259" key="3">
    <source>
        <dbReference type="Pfam" id="PF19913"/>
    </source>
</evidence>
<feature type="domain" description="Wolframin EF-hand" evidence="4">
    <location>
        <begin position="118"/>
        <end position="208"/>
    </location>
</feature>
<proteinExistence type="predicted"/>
<dbReference type="InterPro" id="IPR026209">
    <property type="entry name" value="Wolframin_fam"/>
</dbReference>
<dbReference type="OrthoDB" id="5865303at2759"/>
<feature type="domain" description="Wolframin OB-fold" evidence="3">
    <location>
        <begin position="754"/>
        <end position="865"/>
    </location>
</feature>
<dbReference type="PANTHER" id="PTHR13098">
    <property type="entry name" value="WOLFRAMIN"/>
    <property type="match status" value="1"/>
</dbReference>
<dbReference type="Proteomes" id="UP000494165">
    <property type="component" value="Unassembled WGS sequence"/>
</dbReference>
<dbReference type="InterPro" id="IPR045460">
    <property type="entry name" value="Wolframin_EF-hand"/>
</dbReference>
<keyword evidence="2" id="KW-0812">Transmembrane</keyword>